<dbReference type="AlphaFoldDB" id="A0A7C4NME3"/>
<gene>
    <name evidence="1" type="ORF">ENU09_01910</name>
    <name evidence="2" type="ORF">ENU20_00200</name>
</gene>
<sequence>MSTQYLSELKTKLVGKLPGYRFVDKGSSLFSIMKDNQEVAVVRDAGDHVIVTIGSKDYKYDKWYTKPEHLANVIINYFTTLK</sequence>
<reference evidence="2" key="1">
    <citation type="journal article" date="2020" name="mSystems">
        <title>Genome- and Community-Level Interaction Insights into Carbon Utilization and Element Cycling Functions of Hydrothermarchaeota in Hydrothermal Sediment.</title>
        <authorList>
            <person name="Zhou Z."/>
            <person name="Liu Y."/>
            <person name="Xu W."/>
            <person name="Pan J."/>
            <person name="Luo Z.H."/>
            <person name="Li M."/>
        </authorList>
    </citation>
    <scope>NUCLEOTIDE SEQUENCE [LARGE SCALE GENOMIC DNA]</scope>
    <source>
        <strain evidence="1">SpSt-638</strain>
        <strain evidence="2">SpSt-648</strain>
    </source>
</reference>
<proteinExistence type="predicted"/>
<accession>A0A7C4NME3</accession>
<evidence type="ECO:0000313" key="2">
    <source>
        <dbReference type="EMBL" id="HGQ73491.1"/>
    </source>
</evidence>
<comment type="caution">
    <text evidence="2">The sequence shown here is derived from an EMBL/GenBank/DDBJ whole genome shotgun (WGS) entry which is preliminary data.</text>
</comment>
<dbReference type="EMBL" id="DTBE01000055">
    <property type="protein sequence ID" value="HGQ59466.1"/>
    <property type="molecule type" value="Genomic_DNA"/>
</dbReference>
<protein>
    <submittedName>
        <fullName evidence="2">Uncharacterized protein</fullName>
    </submittedName>
</protein>
<evidence type="ECO:0000313" key="1">
    <source>
        <dbReference type="EMBL" id="HGQ59466.1"/>
    </source>
</evidence>
<organism evidence="2">
    <name type="scientific">Staphylothermus marinus</name>
    <dbReference type="NCBI Taxonomy" id="2280"/>
    <lineage>
        <taxon>Archaea</taxon>
        <taxon>Thermoproteota</taxon>
        <taxon>Thermoprotei</taxon>
        <taxon>Desulfurococcales</taxon>
        <taxon>Desulfurococcaceae</taxon>
        <taxon>Staphylothermus</taxon>
    </lineage>
</organism>
<name>A0A7C4NME3_STAMA</name>
<dbReference type="EMBL" id="DTBP01000004">
    <property type="protein sequence ID" value="HGQ73491.1"/>
    <property type="molecule type" value="Genomic_DNA"/>
</dbReference>